<feature type="compositionally biased region" description="Polar residues" evidence="3">
    <location>
        <begin position="218"/>
        <end position="237"/>
    </location>
</feature>
<dbReference type="EMBL" id="SGPJ01000001">
    <property type="protein sequence ID" value="THH02919.1"/>
    <property type="molecule type" value="Genomic_DNA"/>
</dbReference>
<dbReference type="Pfam" id="PF05426">
    <property type="entry name" value="Alginate_lyase"/>
    <property type="match status" value="1"/>
</dbReference>
<evidence type="ECO:0000256" key="4">
    <source>
        <dbReference type="SAM" id="SignalP"/>
    </source>
</evidence>
<name>A0A4S4KVW2_9APHY</name>
<feature type="compositionally biased region" description="Polar residues" evidence="3">
    <location>
        <begin position="566"/>
        <end position="584"/>
    </location>
</feature>
<dbReference type="InterPro" id="IPR008929">
    <property type="entry name" value="Chondroitin_lyas"/>
</dbReference>
<dbReference type="AlphaFoldDB" id="A0A4S4KVW2"/>
<feature type="domain" description="Alginate lyase" evidence="5">
    <location>
        <begin position="229"/>
        <end position="487"/>
    </location>
</feature>
<sequence length="633" mass="68044">MRSLSLYLACTITAGLAADANDWVNIEYVLQQAAAKSTGDTLNAQNTVVSKAGSTAQNGPWTIATKGINPPSGDSRDYLSWAPYHWPDCNWCSKGATHFANPNATVDSPSEEQPDDDSASDEDAEMEDSAAPMARWLVNPRSSSDKRHVFGTHHRMKRVKRMTPLNEPGTVPVQGSSNAAAPVSDGLLTSIIPPSVDLPGTTTSSRVAGTDAPAQAPAKTQTGKSSCTPSPTKSLAPSATWTTCPYIVRDGKVNPDTNTLAGPDAVQGMAQSVLYNAIAYTLHKTSANSQNVAKFIDNFFLSSVTGMHPNVNFGQQVRGPGKDHQVGTFTGILDIRSLVKVVNALQLMRSTKSSDWTPAREQAMSNWMNTYVTWLQGSDIGKQTSTKANNHFTFYTNQVAAAKIFLRDTKGAADTLQHYFTTAFLDQVAQSGEQPFESVRTRPFHYRCFNLEAMITNAKLGDQIGLNLWTAKSKYGATIQTALDYTMSINPKGEDISDIFPLVASIAAAYGDPTGKYASFLQKNAGSYKSQPYWFYSQTAALAHSPAASKSKRDLNDDTVPAERATSVSPSTADISGSGNTTAPALGNESSIPFTCPAVFANATAVEVEDGLYVTCEQLRPFYEIPMGVDSRV</sequence>
<feature type="compositionally biased region" description="Basic residues" evidence="3">
    <location>
        <begin position="149"/>
        <end position="161"/>
    </location>
</feature>
<dbReference type="Proteomes" id="UP000309038">
    <property type="component" value="Unassembled WGS sequence"/>
</dbReference>
<keyword evidence="1 4" id="KW-0732">Signal</keyword>
<feature type="signal peptide" evidence="4">
    <location>
        <begin position="1"/>
        <end position="17"/>
    </location>
</feature>
<evidence type="ECO:0000256" key="2">
    <source>
        <dbReference type="ARBA" id="ARBA00023239"/>
    </source>
</evidence>
<evidence type="ECO:0000256" key="3">
    <source>
        <dbReference type="SAM" id="MobiDB-lite"/>
    </source>
</evidence>
<feature type="region of interest" description="Disordered" evidence="3">
    <location>
        <begin position="547"/>
        <end position="584"/>
    </location>
</feature>
<evidence type="ECO:0000259" key="5">
    <source>
        <dbReference type="Pfam" id="PF05426"/>
    </source>
</evidence>
<dbReference type="InterPro" id="IPR008397">
    <property type="entry name" value="Alginate_lyase_dom"/>
</dbReference>
<keyword evidence="7" id="KW-1185">Reference proteome</keyword>
<accession>A0A4S4KVW2</accession>
<dbReference type="Gene3D" id="1.50.10.100">
    <property type="entry name" value="Chondroitin AC/alginate lyase"/>
    <property type="match status" value="2"/>
</dbReference>
<dbReference type="SUPFAM" id="SSF48230">
    <property type="entry name" value="Chondroitin AC/alginate lyase"/>
    <property type="match status" value="1"/>
</dbReference>
<evidence type="ECO:0000313" key="6">
    <source>
        <dbReference type="EMBL" id="THH02919.1"/>
    </source>
</evidence>
<comment type="caution">
    <text evidence="6">The sequence shown here is derived from an EMBL/GenBank/DDBJ whole genome shotgun (WGS) entry which is preliminary data.</text>
</comment>
<evidence type="ECO:0000313" key="7">
    <source>
        <dbReference type="Proteomes" id="UP000309038"/>
    </source>
</evidence>
<evidence type="ECO:0000256" key="1">
    <source>
        <dbReference type="ARBA" id="ARBA00022729"/>
    </source>
</evidence>
<feature type="compositionally biased region" description="Acidic residues" evidence="3">
    <location>
        <begin position="109"/>
        <end position="128"/>
    </location>
</feature>
<protein>
    <recommendedName>
        <fullName evidence="5">Alginate lyase domain-containing protein</fullName>
    </recommendedName>
</protein>
<dbReference type="GO" id="GO:0042597">
    <property type="term" value="C:periplasmic space"/>
    <property type="evidence" value="ECO:0007669"/>
    <property type="project" value="InterPro"/>
</dbReference>
<dbReference type="GO" id="GO:0016829">
    <property type="term" value="F:lyase activity"/>
    <property type="evidence" value="ECO:0007669"/>
    <property type="project" value="UniProtKB-KW"/>
</dbReference>
<keyword evidence="2" id="KW-0456">Lyase</keyword>
<organism evidence="6 7">
    <name type="scientific">Hermanssonia centrifuga</name>
    <dbReference type="NCBI Taxonomy" id="98765"/>
    <lineage>
        <taxon>Eukaryota</taxon>
        <taxon>Fungi</taxon>
        <taxon>Dikarya</taxon>
        <taxon>Basidiomycota</taxon>
        <taxon>Agaricomycotina</taxon>
        <taxon>Agaricomycetes</taxon>
        <taxon>Polyporales</taxon>
        <taxon>Meruliaceae</taxon>
        <taxon>Hermanssonia</taxon>
    </lineage>
</organism>
<gene>
    <name evidence="6" type="ORF">EW026_g66</name>
</gene>
<feature type="chain" id="PRO_5020575754" description="Alginate lyase domain-containing protein" evidence="4">
    <location>
        <begin position="18"/>
        <end position="633"/>
    </location>
</feature>
<proteinExistence type="predicted"/>
<feature type="region of interest" description="Disordered" evidence="3">
    <location>
        <begin position="102"/>
        <end position="237"/>
    </location>
</feature>
<reference evidence="6 7" key="1">
    <citation type="submission" date="2019-02" db="EMBL/GenBank/DDBJ databases">
        <title>Genome sequencing of the rare red list fungi Phlebia centrifuga.</title>
        <authorList>
            <person name="Buettner E."/>
            <person name="Kellner H."/>
        </authorList>
    </citation>
    <scope>NUCLEOTIDE SEQUENCE [LARGE SCALE GENOMIC DNA]</scope>
    <source>
        <strain evidence="6 7">DSM 108282</strain>
    </source>
</reference>